<name>A0ABT3QTT9_9HYPH</name>
<dbReference type="GO" id="GO:0016874">
    <property type="term" value="F:ligase activity"/>
    <property type="evidence" value="ECO:0007669"/>
    <property type="project" value="UniProtKB-KW"/>
</dbReference>
<dbReference type="PANTHER" id="PTHR36039:SF2">
    <property type="entry name" value="RNA LIGASE_CYCLIC NUCLEOTIDE PHOSPHODIESTERASE FAMILY PROTEIN"/>
    <property type="match status" value="1"/>
</dbReference>
<evidence type="ECO:0000313" key="1">
    <source>
        <dbReference type="EMBL" id="MCX2698957.1"/>
    </source>
</evidence>
<accession>A0ABT3QTT9</accession>
<proteinExistence type="predicted"/>
<dbReference type="EMBL" id="JAPHAV010000016">
    <property type="protein sequence ID" value="MCX2698957.1"/>
    <property type="molecule type" value="Genomic_DNA"/>
</dbReference>
<dbReference type="Gene3D" id="3.90.1140.10">
    <property type="entry name" value="Cyclic phosphodiesterase"/>
    <property type="match status" value="1"/>
</dbReference>
<dbReference type="Pfam" id="PF13563">
    <property type="entry name" value="2_5_RNA_ligase2"/>
    <property type="match status" value="1"/>
</dbReference>
<dbReference type="SUPFAM" id="SSF55144">
    <property type="entry name" value="LigT-like"/>
    <property type="match status" value="1"/>
</dbReference>
<comment type="caution">
    <text evidence="1">The sequence shown here is derived from an EMBL/GenBank/DDBJ whole genome shotgun (WGS) entry which is preliminary data.</text>
</comment>
<dbReference type="Proteomes" id="UP001301216">
    <property type="component" value="Unassembled WGS sequence"/>
</dbReference>
<gene>
    <name evidence="1" type="ORF">OPR82_19770</name>
</gene>
<dbReference type="PANTHER" id="PTHR36039">
    <property type="match status" value="1"/>
</dbReference>
<keyword evidence="1" id="KW-0436">Ligase</keyword>
<evidence type="ECO:0000313" key="2">
    <source>
        <dbReference type="Proteomes" id="UP001301216"/>
    </source>
</evidence>
<sequence>MPYGVSLKSCNATAVEILKLWDEASVFEPKGSMLELGYPPHLTLAVFEQWPGDVSAIMAEVFSAQGKLLITFDTVKYFDNETMILWTEPRSNHALSGLHSRLHGHFDPLSCHEHYRVGRWVPHCSLATNVPQSARAAAIGWAETRRLAFAVEFDSADFVQFPPVVIHEELRLR</sequence>
<dbReference type="InterPro" id="IPR009097">
    <property type="entry name" value="Cyclic_Pdiesterase"/>
</dbReference>
<protein>
    <submittedName>
        <fullName evidence="1">2'-5' RNA ligase family protein</fullName>
    </submittedName>
</protein>
<keyword evidence="2" id="KW-1185">Reference proteome</keyword>
<reference evidence="1 2" key="1">
    <citation type="submission" date="2022-11" db="EMBL/GenBank/DDBJ databases">
        <title>Brucella sp. YY2X, whole genome shotgun sequencing project.</title>
        <authorList>
            <person name="Yang Y."/>
        </authorList>
    </citation>
    <scope>NUCLEOTIDE SEQUENCE [LARGE SCALE GENOMIC DNA]</scope>
    <source>
        <strain evidence="1 2">YY2X</strain>
    </source>
</reference>
<organism evidence="1 2">
    <name type="scientific">Ochrobactrum chromiisoli</name>
    <dbReference type="NCBI Taxonomy" id="2993941"/>
    <lineage>
        <taxon>Bacteria</taxon>
        <taxon>Pseudomonadati</taxon>
        <taxon>Pseudomonadota</taxon>
        <taxon>Alphaproteobacteria</taxon>
        <taxon>Hyphomicrobiales</taxon>
        <taxon>Brucellaceae</taxon>
        <taxon>Brucella/Ochrobactrum group</taxon>
        <taxon>Ochrobactrum</taxon>
    </lineage>
</organism>
<dbReference type="RefSeq" id="WP_109366598.1">
    <property type="nucleotide sequence ID" value="NZ_JAPHAV010000016.1"/>
</dbReference>